<dbReference type="OrthoDB" id="3263038at2759"/>
<protein>
    <submittedName>
        <fullName evidence="1">Uncharacterized protein</fullName>
    </submittedName>
</protein>
<gene>
    <name evidence="1" type="ORF">BT96DRAFT_819445</name>
</gene>
<dbReference type="EMBL" id="ML769458">
    <property type="protein sequence ID" value="KAE9400295.1"/>
    <property type="molecule type" value="Genomic_DNA"/>
</dbReference>
<dbReference type="AlphaFoldDB" id="A0A6A4HUC7"/>
<evidence type="ECO:0000313" key="2">
    <source>
        <dbReference type="Proteomes" id="UP000799118"/>
    </source>
</evidence>
<reference evidence="1" key="1">
    <citation type="journal article" date="2019" name="Environ. Microbiol.">
        <title>Fungal ecological strategies reflected in gene transcription - a case study of two litter decomposers.</title>
        <authorList>
            <person name="Barbi F."/>
            <person name="Kohler A."/>
            <person name="Barry K."/>
            <person name="Baskaran P."/>
            <person name="Daum C."/>
            <person name="Fauchery L."/>
            <person name="Ihrmark K."/>
            <person name="Kuo A."/>
            <person name="LaButti K."/>
            <person name="Lipzen A."/>
            <person name="Morin E."/>
            <person name="Grigoriev I.V."/>
            <person name="Henrissat B."/>
            <person name="Lindahl B."/>
            <person name="Martin F."/>
        </authorList>
    </citation>
    <scope>NUCLEOTIDE SEQUENCE</scope>
    <source>
        <strain evidence="1">JB14</strain>
    </source>
</reference>
<accession>A0A6A4HUC7</accession>
<dbReference type="Proteomes" id="UP000799118">
    <property type="component" value="Unassembled WGS sequence"/>
</dbReference>
<proteinExistence type="predicted"/>
<sequence>MSSTTVNALTNLLLNNMPTLNPAGKNWAIFELHFISTVQGKGKWGHFNGSTPCPALTNTTVSLISNMEDWLKDKASACNMLLSKVPDSITLKL</sequence>
<name>A0A6A4HUC7_9AGAR</name>
<evidence type="ECO:0000313" key="1">
    <source>
        <dbReference type="EMBL" id="KAE9400295.1"/>
    </source>
</evidence>
<keyword evidence="2" id="KW-1185">Reference proteome</keyword>
<organism evidence="1 2">
    <name type="scientific">Gymnopus androsaceus JB14</name>
    <dbReference type="NCBI Taxonomy" id="1447944"/>
    <lineage>
        <taxon>Eukaryota</taxon>
        <taxon>Fungi</taxon>
        <taxon>Dikarya</taxon>
        <taxon>Basidiomycota</taxon>
        <taxon>Agaricomycotina</taxon>
        <taxon>Agaricomycetes</taxon>
        <taxon>Agaricomycetidae</taxon>
        <taxon>Agaricales</taxon>
        <taxon>Marasmiineae</taxon>
        <taxon>Omphalotaceae</taxon>
        <taxon>Gymnopus</taxon>
    </lineage>
</organism>